<dbReference type="InterPro" id="IPR001787">
    <property type="entry name" value="Ribosomal_bL21"/>
</dbReference>
<dbReference type="InterPro" id="IPR036164">
    <property type="entry name" value="bL21-like_sf"/>
</dbReference>
<dbReference type="PROSITE" id="PS01169">
    <property type="entry name" value="RIBOSOMAL_L21"/>
    <property type="match status" value="1"/>
</dbReference>
<keyword evidence="4 8" id="KW-0689">Ribosomal protein</keyword>
<keyword evidence="5" id="KW-0687">Ribonucleoprotein</keyword>
<dbReference type="AlphaFoldDB" id="W7U5C8"/>
<dbReference type="NCBIfam" id="TIGR00061">
    <property type="entry name" value="L21"/>
    <property type="match status" value="1"/>
</dbReference>
<dbReference type="GO" id="GO:0006412">
    <property type="term" value="P:translation"/>
    <property type="evidence" value="ECO:0007669"/>
    <property type="project" value="InterPro"/>
</dbReference>
<dbReference type="Pfam" id="PF00829">
    <property type="entry name" value="Ribosomal_L21p"/>
    <property type="match status" value="1"/>
</dbReference>
<dbReference type="PANTHER" id="PTHR21349">
    <property type="entry name" value="50S RIBOSOMAL PROTEIN L21"/>
    <property type="match status" value="1"/>
</dbReference>
<dbReference type="InterPro" id="IPR028909">
    <property type="entry name" value="bL21-like"/>
</dbReference>
<protein>
    <recommendedName>
        <fullName evidence="6">Large ribosomal subunit protein bL21m</fullName>
    </recommendedName>
</protein>
<dbReference type="GO" id="GO:0019843">
    <property type="term" value="F:rRNA binding"/>
    <property type="evidence" value="ECO:0007669"/>
    <property type="project" value="UniProtKB-KW"/>
</dbReference>
<organism evidence="8 9">
    <name type="scientific">Nannochloropsis gaditana</name>
    <dbReference type="NCBI Taxonomy" id="72520"/>
    <lineage>
        <taxon>Eukaryota</taxon>
        <taxon>Sar</taxon>
        <taxon>Stramenopiles</taxon>
        <taxon>Ochrophyta</taxon>
        <taxon>Eustigmatophyceae</taxon>
        <taxon>Eustigmatales</taxon>
        <taxon>Monodopsidaceae</taxon>
        <taxon>Nannochloropsis</taxon>
    </lineage>
</organism>
<dbReference type="OrthoDB" id="5994at2759"/>
<dbReference type="GO" id="GO:0003735">
    <property type="term" value="F:structural constituent of ribosome"/>
    <property type="evidence" value="ECO:0007669"/>
    <property type="project" value="InterPro"/>
</dbReference>
<name>W7U5C8_9STRA</name>
<dbReference type="EMBL" id="AZIL01000356">
    <property type="protein sequence ID" value="EWM27986.1"/>
    <property type="molecule type" value="Genomic_DNA"/>
</dbReference>
<accession>W7U5C8</accession>
<evidence type="ECO:0000256" key="2">
    <source>
        <dbReference type="ARBA" id="ARBA00022730"/>
    </source>
</evidence>
<evidence type="ECO:0000256" key="6">
    <source>
        <dbReference type="ARBA" id="ARBA00044129"/>
    </source>
</evidence>
<dbReference type="SUPFAM" id="SSF141091">
    <property type="entry name" value="L21p-like"/>
    <property type="match status" value="1"/>
</dbReference>
<keyword evidence="2" id="KW-0699">rRNA-binding</keyword>
<dbReference type="Proteomes" id="UP000019335">
    <property type="component" value="Chromosome 5"/>
</dbReference>
<evidence type="ECO:0000256" key="4">
    <source>
        <dbReference type="ARBA" id="ARBA00022980"/>
    </source>
</evidence>
<evidence type="ECO:0000313" key="8">
    <source>
        <dbReference type="EMBL" id="EWM27986.1"/>
    </source>
</evidence>
<feature type="region of interest" description="Disordered" evidence="7">
    <location>
        <begin position="61"/>
        <end position="80"/>
    </location>
</feature>
<evidence type="ECO:0000256" key="3">
    <source>
        <dbReference type="ARBA" id="ARBA00022884"/>
    </source>
</evidence>
<comment type="caution">
    <text evidence="8">The sequence shown here is derived from an EMBL/GenBank/DDBJ whole genome shotgun (WGS) entry which is preliminary data.</text>
</comment>
<keyword evidence="3" id="KW-0694">RNA-binding</keyword>
<evidence type="ECO:0000256" key="1">
    <source>
        <dbReference type="ARBA" id="ARBA00008563"/>
    </source>
</evidence>
<sequence length="221" mass="24225">MLLRHFVNRWAGSVSSTMPPQAASVAIPCCKQQAFRLLSSVLVPSQCLLSCGHLPYSTVPSVSSTPPPATSPGLMGQAPPAGPKYTRVLHPTGKSRGWGFTRVPVDGEALASAGLEAKFAVIEVKSKQYKVTKDDIVVSDKIEGLEPGVIFACENVHLVGTPEYTVVGRPYVESARVRLQVEEQAKDAKVIIFKKKRRKNYRRKQGFRREVTILRVLGIEE</sequence>
<dbReference type="HAMAP" id="MF_01363">
    <property type="entry name" value="Ribosomal_bL21"/>
    <property type="match status" value="1"/>
</dbReference>
<dbReference type="InterPro" id="IPR018258">
    <property type="entry name" value="Ribosomal_bL21_CS"/>
</dbReference>
<dbReference type="PANTHER" id="PTHR21349:SF0">
    <property type="entry name" value="LARGE RIBOSOMAL SUBUNIT PROTEIN BL21M"/>
    <property type="match status" value="1"/>
</dbReference>
<keyword evidence="9" id="KW-1185">Reference proteome</keyword>
<reference evidence="8 9" key="1">
    <citation type="journal article" date="2014" name="Mol. Plant">
        <title>Chromosome Scale Genome Assembly and Transcriptome Profiling of Nannochloropsis gaditana in Nitrogen Depletion.</title>
        <authorList>
            <person name="Corteggiani Carpinelli E."/>
            <person name="Telatin A."/>
            <person name="Vitulo N."/>
            <person name="Forcato C."/>
            <person name="D'Angelo M."/>
            <person name="Schiavon R."/>
            <person name="Vezzi A."/>
            <person name="Giacometti G.M."/>
            <person name="Morosinotto T."/>
            <person name="Valle G."/>
        </authorList>
    </citation>
    <scope>NUCLEOTIDE SEQUENCE [LARGE SCALE GENOMIC DNA]</scope>
    <source>
        <strain evidence="8 9">B-31</strain>
    </source>
</reference>
<evidence type="ECO:0000256" key="7">
    <source>
        <dbReference type="SAM" id="MobiDB-lite"/>
    </source>
</evidence>
<dbReference type="GO" id="GO:0005762">
    <property type="term" value="C:mitochondrial large ribosomal subunit"/>
    <property type="evidence" value="ECO:0007669"/>
    <property type="project" value="TreeGrafter"/>
</dbReference>
<gene>
    <name evidence="8" type="ORF">Naga_100008g26</name>
</gene>
<comment type="similarity">
    <text evidence="1">Belongs to the bacterial ribosomal protein bL21 family.</text>
</comment>
<proteinExistence type="inferred from homology"/>
<evidence type="ECO:0000313" key="9">
    <source>
        <dbReference type="Proteomes" id="UP000019335"/>
    </source>
</evidence>
<evidence type="ECO:0000256" key="5">
    <source>
        <dbReference type="ARBA" id="ARBA00023274"/>
    </source>
</evidence>